<keyword evidence="3" id="KW-1185">Reference proteome</keyword>
<evidence type="ECO:0000313" key="2">
    <source>
        <dbReference type="EMBL" id="KAK4541010.1"/>
    </source>
</evidence>
<dbReference type="Proteomes" id="UP001324427">
    <property type="component" value="Unassembled WGS sequence"/>
</dbReference>
<dbReference type="AlphaFoldDB" id="A0AAV9J8D0"/>
<accession>A0AAV9J8D0</accession>
<feature type="compositionally biased region" description="Low complexity" evidence="1">
    <location>
        <begin position="84"/>
        <end position="94"/>
    </location>
</feature>
<organism evidence="2 3">
    <name type="scientific">Oleoguttula mirabilis</name>
    <dbReference type="NCBI Taxonomy" id="1507867"/>
    <lineage>
        <taxon>Eukaryota</taxon>
        <taxon>Fungi</taxon>
        <taxon>Dikarya</taxon>
        <taxon>Ascomycota</taxon>
        <taxon>Pezizomycotina</taxon>
        <taxon>Dothideomycetes</taxon>
        <taxon>Dothideomycetidae</taxon>
        <taxon>Mycosphaerellales</taxon>
        <taxon>Teratosphaeriaceae</taxon>
        <taxon>Oleoguttula</taxon>
    </lineage>
</organism>
<feature type="region of interest" description="Disordered" evidence="1">
    <location>
        <begin position="26"/>
        <end position="120"/>
    </location>
</feature>
<dbReference type="EMBL" id="JAVFHQ010000058">
    <property type="protein sequence ID" value="KAK4541010.1"/>
    <property type="molecule type" value="Genomic_DNA"/>
</dbReference>
<evidence type="ECO:0000256" key="1">
    <source>
        <dbReference type="SAM" id="MobiDB-lite"/>
    </source>
</evidence>
<gene>
    <name evidence="2" type="ORF">LTR36_008379</name>
</gene>
<comment type="caution">
    <text evidence="2">The sequence shown here is derived from an EMBL/GenBank/DDBJ whole genome shotgun (WGS) entry which is preliminary data.</text>
</comment>
<reference evidence="2 3" key="1">
    <citation type="submission" date="2021-11" db="EMBL/GenBank/DDBJ databases">
        <title>Black yeast isolated from Biological Soil Crust.</title>
        <authorList>
            <person name="Kurbessoian T."/>
        </authorList>
    </citation>
    <scope>NUCLEOTIDE SEQUENCE [LARGE SCALE GENOMIC DNA]</scope>
    <source>
        <strain evidence="2 3">CCFEE 5522</strain>
    </source>
</reference>
<name>A0AAV9J8D0_9PEZI</name>
<feature type="compositionally biased region" description="Basic and acidic residues" evidence="1">
    <location>
        <begin position="26"/>
        <end position="36"/>
    </location>
</feature>
<feature type="compositionally biased region" description="Basic and acidic residues" evidence="1">
    <location>
        <begin position="56"/>
        <end position="83"/>
    </location>
</feature>
<feature type="compositionally biased region" description="Basic and acidic residues" evidence="1">
    <location>
        <begin position="95"/>
        <end position="107"/>
    </location>
</feature>
<evidence type="ECO:0000313" key="3">
    <source>
        <dbReference type="Proteomes" id="UP001324427"/>
    </source>
</evidence>
<protein>
    <submittedName>
        <fullName evidence="2">Uncharacterized protein</fullName>
    </submittedName>
</protein>
<proteinExistence type="predicted"/>
<sequence length="120" mass="13192">MPESTSLAKDETIVSLALATVEYLVRDKDDEKESSKHSQSKSSKSARPHSPIAEPDTEHVYASDEAVRGAKSDVLEHSEREASGSRSAASGSSRPKYEQREQHKGADESFMGEAEYAREH</sequence>